<evidence type="ECO:0000313" key="2">
    <source>
        <dbReference type="EMBL" id="QDT01580.1"/>
    </source>
</evidence>
<dbReference type="AlphaFoldDB" id="A0A517N361"/>
<keyword evidence="1" id="KW-0732">Signal</keyword>
<dbReference type="InterPro" id="IPR030895">
    <property type="entry name" value="T5SS_PEPC_rpt"/>
</dbReference>
<dbReference type="RefSeq" id="WP_145063792.1">
    <property type="nucleotide sequence ID" value="NZ_CP036263.1"/>
</dbReference>
<sequence precursor="true">MLIVRCFCCAILFVFCWLPLGTASAQTDFSWNGTAGAFSNANQWSPTGGPPTSADNALFQAGSSFTVSGNGTALRLDVAVSDVTFTGAISPTGSLLAPAVIIGPMSSAGSATFDGSSAALNAGSVVAIGPFGASSLTFSDGATGTSQGISGGSAATVIGLNPAGNGTLTVTGIDSSYTATGGLSLGGEGTGVVHVLDQGHLETSGGASGAGLNIGFDSTGYGTLNISGDATVNNQFQTNLGLSGTGILNISSGSFTTSDNGLANPALSIARFTGSEGDLNVSGTGVVTTVGEIIVGGDGIGTMTITDDGFVDSIIDTDAPAIVGFGSSATGNILIDGPSAEWHVTDALVVGQQGFGTVELTDGGRLYIDDTVNTGDPYLYIGEAAGSFGTVRVSDEFSYLEAFDIPIILGKDEEADGTLEVFNQSEAFVQHTTVGGEGYGEVYVDGASTLTTGTMVIADKSTSEGYVEVREDSALDVLGQLIVGHESGGDAFNELYIADSAVTVLEFIVVGNQADSDGSIYIESFEDGGSSSIGGTLTALTVGNLGSGLLDISGNSTVTINGPTDLAVELGSTGTLDMFGSATFTTTGTFTVGNEGDATADMGGTISSGTVFIAKTGGTSFAGVNFGTWTVNDSGPDNGSVFVGGSDTALGGSGQLFVEGTLTVNNRVKIWNGSTARLSSGGTINAAAVVVLGDLRGNGTVDAPTTTLSGVIAPANNAGSNTGKLTIDGNLDFDPSGRFQVEIGGTTPETEFDVIDVTGDVTLDGFLDVFLINGFTLAPGQTFDILNVTGSLTGLIEGHTEGDVVGTFGGTDLFITYAGGDISLFTMAGLVADTEPDGDVDGADFLALQRDNSSLIPTWQTEYGSGSSSFAYSSQVPEPAAIGLLLLGLSLFPCLRNSARV</sequence>
<evidence type="ECO:0000256" key="1">
    <source>
        <dbReference type="SAM" id="SignalP"/>
    </source>
</evidence>
<reference evidence="2 3" key="1">
    <citation type="submission" date="2019-02" db="EMBL/GenBank/DDBJ databases">
        <title>Deep-cultivation of Planctomycetes and their phenomic and genomic characterization uncovers novel biology.</title>
        <authorList>
            <person name="Wiegand S."/>
            <person name="Jogler M."/>
            <person name="Boedeker C."/>
            <person name="Pinto D."/>
            <person name="Vollmers J."/>
            <person name="Rivas-Marin E."/>
            <person name="Kohn T."/>
            <person name="Peeters S.H."/>
            <person name="Heuer A."/>
            <person name="Rast P."/>
            <person name="Oberbeckmann S."/>
            <person name="Bunk B."/>
            <person name="Jeske O."/>
            <person name="Meyerdierks A."/>
            <person name="Storesund J.E."/>
            <person name="Kallscheuer N."/>
            <person name="Luecker S."/>
            <person name="Lage O.M."/>
            <person name="Pohl T."/>
            <person name="Merkel B.J."/>
            <person name="Hornburger P."/>
            <person name="Mueller R.-W."/>
            <person name="Bruemmer F."/>
            <person name="Labrenz M."/>
            <person name="Spormann A.M."/>
            <person name="Op den Camp H."/>
            <person name="Overmann J."/>
            <person name="Amann R."/>
            <person name="Jetten M.S.M."/>
            <person name="Mascher T."/>
            <person name="Medema M.H."/>
            <person name="Devos D.P."/>
            <person name="Kaster A.-K."/>
            <person name="Ovreas L."/>
            <person name="Rohde M."/>
            <person name="Galperin M.Y."/>
            <person name="Jogler C."/>
        </authorList>
    </citation>
    <scope>NUCLEOTIDE SEQUENCE [LARGE SCALE GENOMIC DNA]</scope>
    <source>
        <strain evidence="2 3">HG15A2</strain>
    </source>
</reference>
<keyword evidence="3" id="KW-1185">Reference proteome</keyword>
<feature type="chain" id="PRO_5021940526" description="Autotransporter-associated beta strand repeat protein" evidence="1">
    <location>
        <begin position="26"/>
        <end position="901"/>
    </location>
</feature>
<dbReference type="NCBIfam" id="TIGR04393">
    <property type="entry name" value="rpt_T5SS_PEPC"/>
    <property type="match status" value="3"/>
</dbReference>
<dbReference type="OrthoDB" id="215676at2"/>
<name>A0A517N361_9BACT</name>
<dbReference type="KEGG" id="amob:HG15A2_49270"/>
<proteinExistence type="predicted"/>
<evidence type="ECO:0000313" key="3">
    <source>
        <dbReference type="Proteomes" id="UP000319852"/>
    </source>
</evidence>
<evidence type="ECO:0008006" key="4">
    <source>
        <dbReference type="Google" id="ProtNLM"/>
    </source>
</evidence>
<dbReference type="EMBL" id="CP036263">
    <property type="protein sequence ID" value="QDT01580.1"/>
    <property type="molecule type" value="Genomic_DNA"/>
</dbReference>
<dbReference type="Proteomes" id="UP000319852">
    <property type="component" value="Chromosome"/>
</dbReference>
<accession>A0A517N361</accession>
<protein>
    <recommendedName>
        <fullName evidence="4">Autotransporter-associated beta strand repeat protein</fullName>
    </recommendedName>
</protein>
<gene>
    <name evidence="2" type="ORF">HG15A2_49270</name>
</gene>
<organism evidence="2 3">
    <name type="scientific">Adhaeretor mobilis</name>
    <dbReference type="NCBI Taxonomy" id="1930276"/>
    <lineage>
        <taxon>Bacteria</taxon>
        <taxon>Pseudomonadati</taxon>
        <taxon>Planctomycetota</taxon>
        <taxon>Planctomycetia</taxon>
        <taxon>Pirellulales</taxon>
        <taxon>Lacipirellulaceae</taxon>
        <taxon>Adhaeretor</taxon>
    </lineage>
</organism>
<feature type="signal peptide" evidence="1">
    <location>
        <begin position="1"/>
        <end position="25"/>
    </location>
</feature>